<evidence type="ECO:0000256" key="1">
    <source>
        <dbReference type="ARBA" id="ARBA00004772"/>
    </source>
</evidence>
<dbReference type="EC" id="4.2.1.75" evidence="3 9"/>
<protein>
    <recommendedName>
        <fullName evidence="7 9">Uroporphyrinogen-III synthase</fullName>
        <ecNumber evidence="3 9">4.2.1.75</ecNumber>
    </recommendedName>
</protein>
<dbReference type="PANTHER" id="PTHR38042">
    <property type="entry name" value="UROPORPHYRINOGEN-III SYNTHASE, CHLOROPLASTIC"/>
    <property type="match status" value="1"/>
</dbReference>
<keyword evidence="13" id="KW-1185">Reference proteome</keyword>
<evidence type="ECO:0000256" key="5">
    <source>
        <dbReference type="ARBA" id="ARBA00023244"/>
    </source>
</evidence>
<evidence type="ECO:0000313" key="12">
    <source>
        <dbReference type="EMBL" id="MFB0835592.1"/>
    </source>
</evidence>
<comment type="catalytic activity">
    <reaction evidence="8 9">
        <text>hydroxymethylbilane = uroporphyrinogen III + H2O</text>
        <dbReference type="Rhea" id="RHEA:18965"/>
        <dbReference type="ChEBI" id="CHEBI:15377"/>
        <dbReference type="ChEBI" id="CHEBI:57308"/>
        <dbReference type="ChEBI" id="CHEBI:57845"/>
        <dbReference type="EC" id="4.2.1.75"/>
    </reaction>
</comment>
<dbReference type="Proteomes" id="UP001575652">
    <property type="component" value="Unassembled WGS sequence"/>
</dbReference>
<evidence type="ECO:0000256" key="6">
    <source>
        <dbReference type="ARBA" id="ARBA00037589"/>
    </source>
</evidence>
<keyword evidence="5 9" id="KW-0627">Porphyrin biosynthesis</keyword>
<dbReference type="Gene3D" id="3.40.50.10090">
    <property type="match status" value="2"/>
</dbReference>
<keyword evidence="4 9" id="KW-0456">Lyase</keyword>
<evidence type="ECO:0000259" key="11">
    <source>
        <dbReference type="Pfam" id="PF02602"/>
    </source>
</evidence>
<dbReference type="InterPro" id="IPR039793">
    <property type="entry name" value="UROS/Hem4"/>
</dbReference>
<dbReference type="EMBL" id="JBHDLJ010000012">
    <property type="protein sequence ID" value="MFB0835592.1"/>
    <property type="molecule type" value="Genomic_DNA"/>
</dbReference>
<proteinExistence type="inferred from homology"/>
<comment type="pathway">
    <text evidence="1 9">Porphyrin-containing compound metabolism; protoporphyrin-IX biosynthesis; coproporphyrinogen-III from 5-aminolevulinate: step 3/4.</text>
</comment>
<dbReference type="Pfam" id="PF02602">
    <property type="entry name" value="HEM4"/>
    <property type="match status" value="1"/>
</dbReference>
<evidence type="ECO:0000256" key="4">
    <source>
        <dbReference type="ARBA" id="ARBA00023239"/>
    </source>
</evidence>
<evidence type="ECO:0000256" key="9">
    <source>
        <dbReference type="RuleBase" id="RU366031"/>
    </source>
</evidence>
<dbReference type="CDD" id="cd06578">
    <property type="entry name" value="HemD"/>
    <property type="match status" value="1"/>
</dbReference>
<comment type="similarity">
    <text evidence="2 9">Belongs to the uroporphyrinogen-III synthase family.</text>
</comment>
<dbReference type="SUPFAM" id="SSF69618">
    <property type="entry name" value="HemD-like"/>
    <property type="match status" value="1"/>
</dbReference>
<evidence type="ECO:0000313" key="13">
    <source>
        <dbReference type="Proteomes" id="UP001575652"/>
    </source>
</evidence>
<evidence type="ECO:0000256" key="8">
    <source>
        <dbReference type="ARBA" id="ARBA00048617"/>
    </source>
</evidence>
<feature type="compositionally biased region" description="Pro residues" evidence="10">
    <location>
        <begin position="314"/>
        <end position="333"/>
    </location>
</feature>
<feature type="domain" description="Tetrapyrrole biosynthesis uroporphyrinogen III synthase" evidence="11">
    <location>
        <begin position="27"/>
        <end position="292"/>
    </location>
</feature>
<gene>
    <name evidence="12" type="ORF">ACETWP_13450</name>
</gene>
<accession>A0ABV4UQA2</accession>
<evidence type="ECO:0000256" key="2">
    <source>
        <dbReference type="ARBA" id="ARBA00008133"/>
    </source>
</evidence>
<dbReference type="RefSeq" id="WP_373972766.1">
    <property type="nucleotide sequence ID" value="NZ_JBHDLJ010000012.1"/>
</dbReference>
<evidence type="ECO:0000256" key="7">
    <source>
        <dbReference type="ARBA" id="ARBA00040167"/>
    </source>
</evidence>
<evidence type="ECO:0000256" key="10">
    <source>
        <dbReference type="SAM" id="MobiDB-lite"/>
    </source>
</evidence>
<feature type="region of interest" description="Disordered" evidence="10">
    <location>
        <begin position="307"/>
        <end position="333"/>
    </location>
</feature>
<evidence type="ECO:0000256" key="3">
    <source>
        <dbReference type="ARBA" id="ARBA00013109"/>
    </source>
</evidence>
<sequence length="333" mass="33167">MVATAAGAALAGRTAAVLRAPDRAAGIVAELAARGASAVVCPLIDFELPADTAELDESLRLLLQGRFAWMALTSVTTVRALAQRCAALGLELAVPDVTRVAVVGEATRRAAEQNGLRVDLVPEAEQSAEGMVARWPLSGTPGAGVPGMVFLPQADLAADTLNAGLLDRGWQTAAVVAYRTVDAPADPDRRIAVPATPPAAAETVEPAELAALLGGSGGGSGTGTGSAAATRRPPLHAVFLTSPSIARRVRGLTAALPSGVALIAIGRPTAAEAARLGLPVAATAADPSPSGLCDAWERVLATSGGIVPAAPSAAGPPPPSAATHPAPIPKEPT</sequence>
<reference evidence="12 13" key="1">
    <citation type="submission" date="2024-09" db="EMBL/GenBank/DDBJ databases">
        <authorList>
            <person name="Salinas-Garcia M.A."/>
            <person name="Prieme A."/>
        </authorList>
    </citation>
    <scope>NUCLEOTIDE SEQUENCE [LARGE SCALE GENOMIC DNA]</scope>
    <source>
        <strain evidence="12 13">DSM 21081</strain>
    </source>
</reference>
<organism evidence="12 13">
    <name type="scientific">Arthrobacter halodurans</name>
    <dbReference type="NCBI Taxonomy" id="516699"/>
    <lineage>
        <taxon>Bacteria</taxon>
        <taxon>Bacillati</taxon>
        <taxon>Actinomycetota</taxon>
        <taxon>Actinomycetes</taxon>
        <taxon>Micrococcales</taxon>
        <taxon>Micrococcaceae</taxon>
        <taxon>Arthrobacter</taxon>
    </lineage>
</organism>
<dbReference type="InterPro" id="IPR036108">
    <property type="entry name" value="4pyrrol_syn_uPrphyn_synt_sf"/>
</dbReference>
<dbReference type="InterPro" id="IPR003754">
    <property type="entry name" value="4pyrrol_synth_uPrphyn_synth"/>
</dbReference>
<dbReference type="PANTHER" id="PTHR38042:SF1">
    <property type="entry name" value="UROPORPHYRINOGEN-III SYNTHASE, CHLOROPLASTIC"/>
    <property type="match status" value="1"/>
</dbReference>
<comment type="function">
    <text evidence="6 9">Catalyzes cyclization of the linear tetrapyrrole, hydroxymethylbilane, to the macrocyclic uroporphyrinogen III.</text>
</comment>
<name>A0ABV4UQA2_9MICC</name>
<comment type="caution">
    <text evidence="12">The sequence shown here is derived from an EMBL/GenBank/DDBJ whole genome shotgun (WGS) entry which is preliminary data.</text>
</comment>